<evidence type="ECO:0000313" key="3">
    <source>
        <dbReference type="Proteomes" id="UP000765509"/>
    </source>
</evidence>
<protein>
    <submittedName>
        <fullName evidence="2">Uncharacterized protein</fullName>
    </submittedName>
</protein>
<comment type="caution">
    <text evidence="2">The sequence shown here is derived from an EMBL/GenBank/DDBJ whole genome shotgun (WGS) entry which is preliminary data.</text>
</comment>
<keyword evidence="3" id="KW-1185">Reference proteome</keyword>
<feature type="region of interest" description="Disordered" evidence="1">
    <location>
        <begin position="42"/>
        <end position="61"/>
    </location>
</feature>
<sequence>MNPRSILPFPNYQRVPMEGNERAKKILMDLAKEKAELNKKFMDKPVIKPKPEEVKPTEKESEEKLTSIAHAEDWSNWKQPTISSANLTFE</sequence>
<gene>
    <name evidence="2" type="ORF">O181_011720</name>
</gene>
<name>A0A9Q3BWF7_9BASI</name>
<dbReference type="EMBL" id="AVOT02002942">
    <property type="protein sequence ID" value="MBW0472005.1"/>
    <property type="molecule type" value="Genomic_DNA"/>
</dbReference>
<organism evidence="2 3">
    <name type="scientific">Austropuccinia psidii MF-1</name>
    <dbReference type="NCBI Taxonomy" id="1389203"/>
    <lineage>
        <taxon>Eukaryota</taxon>
        <taxon>Fungi</taxon>
        <taxon>Dikarya</taxon>
        <taxon>Basidiomycota</taxon>
        <taxon>Pucciniomycotina</taxon>
        <taxon>Pucciniomycetes</taxon>
        <taxon>Pucciniales</taxon>
        <taxon>Sphaerophragmiaceae</taxon>
        <taxon>Austropuccinia</taxon>
    </lineage>
</organism>
<dbReference type="Proteomes" id="UP000765509">
    <property type="component" value="Unassembled WGS sequence"/>
</dbReference>
<proteinExistence type="predicted"/>
<evidence type="ECO:0000256" key="1">
    <source>
        <dbReference type="SAM" id="MobiDB-lite"/>
    </source>
</evidence>
<dbReference type="AlphaFoldDB" id="A0A9Q3BWF7"/>
<accession>A0A9Q3BWF7</accession>
<reference evidence="2" key="1">
    <citation type="submission" date="2021-03" db="EMBL/GenBank/DDBJ databases">
        <title>Draft genome sequence of rust myrtle Austropuccinia psidii MF-1, a brazilian biotype.</title>
        <authorList>
            <person name="Quecine M.C."/>
            <person name="Pachon D.M.R."/>
            <person name="Bonatelli M.L."/>
            <person name="Correr F.H."/>
            <person name="Franceschini L.M."/>
            <person name="Leite T.F."/>
            <person name="Margarido G.R.A."/>
            <person name="Almeida C.A."/>
            <person name="Ferrarezi J.A."/>
            <person name="Labate C.A."/>
        </authorList>
    </citation>
    <scope>NUCLEOTIDE SEQUENCE</scope>
    <source>
        <strain evidence="2">MF-1</strain>
    </source>
</reference>
<evidence type="ECO:0000313" key="2">
    <source>
        <dbReference type="EMBL" id="MBW0472005.1"/>
    </source>
</evidence>